<feature type="transmembrane region" description="Helical" evidence="1">
    <location>
        <begin position="6"/>
        <end position="28"/>
    </location>
</feature>
<protein>
    <recommendedName>
        <fullName evidence="4">HEAT repeat domain-containing protein</fullName>
    </recommendedName>
</protein>
<dbReference type="Pfam" id="PF13646">
    <property type="entry name" value="HEAT_2"/>
    <property type="match status" value="2"/>
</dbReference>
<dbReference type="RefSeq" id="WP_145845143.1">
    <property type="nucleotide sequence ID" value="NZ_CP042239.1"/>
</dbReference>
<evidence type="ECO:0000313" key="2">
    <source>
        <dbReference type="EMBL" id="QDX25243.1"/>
    </source>
</evidence>
<dbReference type="SUPFAM" id="SSF48371">
    <property type="entry name" value="ARM repeat"/>
    <property type="match status" value="1"/>
</dbReference>
<accession>A0A518RCP8</accession>
<gene>
    <name evidence="2" type="ORF">FPZ54_03840</name>
</gene>
<dbReference type="Gene3D" id="1.25.10.10">
    <property type="entry name" value="Leucine-rich Repeat Variant"/>
    <property type="match status" value="2"/>
</dbReference>
<keyword evidence="1" id="KW-0812">Transmembrane</keyword>
<reference evidence="2 3" key="1">
    <citation type="submission" date="2019-07" db="EMBL/GenBank/DDBJ databases">
        <title>Sphingomonas alkalisoli sp. nov., isolated from rhizosphere soil of Suaedae salsa.</title>
        <authorList>
            <person name="Zhang H."/>
            <person name="Xu L."/>
            <person name="Zhang J.-X."/>
            <person name="Sun J.-Q."/>
        </authorList>
    </citation>
    <scope>NUCLEOTIDE SEQUENCE [LARGE SCALE GENOMIC DNA]</scope>
    <source>
        <strain evidence="2 3">XS-10</strain>
    </source>
</reference>
<dbReference type="SMART" id="SM00567">
    <property type="entry name" value="EZ_HEAT"/>
    <property type="match status" value="4"/>
</dbReference>
<keyword evidence="1" id="KW-0472">Membrane</keyword>
<dbReference type="AlphaFoldDB" id="A0A518RCP8"/>
<organism evidence="2 3">
    <name type="scientific">Sphingomonas suaedae</name>
    <dbReference type="NCBI Taxonomy" id="2599297"/>
    <lineage>
        <taxon>Bacteria</taxon>
        <taxon>Pseudomonadati</taxon>
        <taxon>Pseudomonadota</taxon>
        <taxon>Alphaproteobacteria</taxon>
        <taxon>Sphingomonadales</taxon>
        <taxon>Sphingomonadaceae</taxon>
        <taxon>Sphingomonas</taxon>
    </lineage>
</organism>
<dbReference type="EMBL" id="CP042239">
    <property type="protein sequence ID" value="QDX25243.1"/>
    <property type="molecule type" value="Genomic_DNA"/>
</dbReference>
<evidence type="ECO:0008006" key="4">
    <source>
        <dbReference type="Google" id="ProtNLM"/>
    </source>
</evidence>
<evidence type="ECO:0000256" key="1">
    <source>
        <dbReference type="SAM" id="Phobius"/>
    </source>
</evidence>
<evidence type="ECO:0000313" key="3">
    <source>
        <dbReference type="Proteomes" id="UP000318055"/>
    </source>
</evidence>
<dbReference type="OrthoDB" id="9801841at2"/>
<dbReference type="Proteomes" id="UP000318055">
    <property type="component" value="Chromosome"/>
</dbReference>
<dbReference type="InterPro" id="IPR016024">
    <property type="entry name" value="ARM-type_fold"/>
</dbReference>
<dbReference type="InterPro" id="IPR011989">
    <property type="entry name" value="ARM-like"/>
</dbReference>
<dbReference type="KEGG" id="ssua:FPZ54_03840"/>
<sequence>MSPLLLIWTVSLVLAVAAVVVMGGLVLLRLLAHWRGGRHLAARRRLTPLLLAGEQIDRELFRRVPDHVIADLSLDLMQLVRGPERAAFIASATQLGVPERLARRMRAGAARDRMYALQGLAQFDDMSAREALRRALGDRDRNIRLAAAQALADKGEAFELIDLVEQLELGAGQSSRLAVSLFTSIARTRPQEIRALVLQLDQNSEVRVAAVEALAETGDFSLVPVIADLALAARDGAEELPRYIHALGQFGHPSGAQAVRFALSSESMAARAAAAQAAGRIGMVDAADALAAMLGDAEWWVRFRSAEALVAIGAPGIARLRDAAERGGGVAAEVAEAILAEKGIAP</sequence>
<name>A0A518RCP8_9SPHN</name>
<dbReference type="InterPro" id="IPR004155">
    <property type="entry name" value="PBS_lyase_HEAT"/>
</dbReference>
<keyword evidence="3" id="KW-1185">Reference proteome</keyword>
<keyword evidence="1" id="KW-1133">Transmembrane helix</keyword>
<proteinExistence type="predicted"/>